<proteinExistence type="predicted"/>
<evidence type="ECO:0000313" key="2">
    <source>
        <dbReference type="Proteomes" id="UP000299102"/>
    </source>
</evidence>
<accession>A0A4C1UKY2</accession>
<dbReference type="EMBL" id="BGZK01000189">
    <property type="protein sequence ID" value="GBP27133.1"/>
    <property type="molecule type" value="Genomic_DNA"/>
</dbReference>
<organism evidence="1 2">
    <name type="scientific">Eumeta variegata</name>
    <name type="common">Bagworm moth</name>
    <name type="synonym">Eumeta japonica</name>
    <dbReference type="NCBI Taxonomy" id="151549"/>
    <lineage>
        <taxon>Eukaryota</taxon>
        <taxon>Metazoa</taxon>
        <taxon>Ecdysozoa</taxon>
        <taxon>Arthropoda</taxon>
        <taxon>Hexapoda</taxon>
        <taxon>Insecta</taxon>
        <taxon>Pterygota</taxon>
        <taxon>Neoptera</taxon>
        <taxon>Endopterygota</taxon>
        <taxon>Lepidoptera</taxon>
        <taxon>Glossata</taxon>
        <taxon>Ditrysia</taxon>
        <taxon>Tineoidea</taxon>
        <taxon>Psychidae</taxon>
        <taxon>Oiketicinae</taxon>
        <taxon>Eumeta</taxon>
    </lineage>
</organism>
<dbReference type="AlphaFoldDB" id="A0A4C1UKY2"/>
<protein>
    <submittedName>
        <fullName evidence="1">Uncharacterized protein</fullName>
    </submittedName>
</protein>
<evidence type="ECO:0000313" key="1">
    <source>
        <dbReference type="EMBL" id="GBP27133.1"/>
    </source>
</evidence>
<reference evidence="1 2" key="1">
    <citation type="journal article" date="2019" name="Commun. Biol.">
        <title>The bagworm genome reveals a unique fibroin gene that provides high tensile strength.</title>
        <authorList>
            <person name="Kono N."/>
            <person name="Nakamura H."/>
            <person name="Ohtoshi R."/>
            <person name="Tomita M."/>
            <person name="Numata K."/>
            <person name="Arakawa K."/>
        </authorList>
    </citation>
    <scope>NUCLEOTIDE SEQUENCE [LARGE SCALE GENOMIC DNA]</scope>
</reference>
<sequence length="185" mass="20433">MNYLRQELVIQIMVKRQTSSIDYNDTRLNSQEIDAMVMGREAGWIGEWGDEEESRLSELSLTGRNETGEAVTSRLYFARVCSTAATGPRPALVSNTGLYIDLGPPLGISAVLDVNFAPIDGPVIDTNSGSIVRSDPSHASPTAVLMPFWFFLAVEVSSNKSRYISIARDPFRDGGKGVFKYHIWL</sequence>
<name>A0A4C1UKY2_EUMVA</name>
<dbReference type="Proteomes" id="UP000299102">
    <property type="component" value="Unassembled WGS sequence"/>
</dbReference>
<comment type="caution">
    <text evidence="1">The sequence shown here is derived from an EMBL/GenBank/DDBJ whole genome shotgun (WGS) entry which is preliminary data.</text>
</comment>
<keyword evidence="2" id="KW-1185">Reference proteome</keyword>
<gene>
    <name evidence="1" type="ORF">EVAR_16804_1</name>
</gene>